<comment type="cofactor">
    <cofactor evidence="9">
        <name>Zn(2+)</name>
        <dbReference type="ChEBI" id="CHEBI:29105"/>
    </cofactor>
    <text evidence="9">Binds 1 zinc ion per subunit.</text>
</comment>
<evidence type="ECO:0000256" key="2">
    <source>
        <dbReference type="ARBA" id="ARBA00022670"/>
    </source>
</evidence>
<evidence type="ECO:0000256" key="8">
    <source>
        <dbReference type="ARBA" id="ARBA00023316"/>
    </source>
</evidence>
<dbReference type="GO" id="GO:0006508">
    <property type="term" value="P:proteolysis"/>
    <property type="evidence" value="ECO:0007669"/>
    <property type="project" value="UniProtKB-KW"/>
</dbReference>
<feature type="binding site" evidence="9">
    <location>
        <position position="136"/>
    </location>
    <ligand>
        <name>Zn(2+)</name>
        <dbReference type="ChEBI" id="CHEBI:29105"/>
        <note>catalytic</note>
    </ligand>
</feature>
<evidence type="ECO:0000256" key="7">
    <source>
        <dbReference type="ARBA" id="ARBA00023049"/>
    </source>
</evidence>
<evidence type="ECO:0000256" key="1">
    <source>
        <dbReference type="ARBA" id="ARBA00001362"/>
    </source>
</evidence>
<feature type="site" description="Transition state stabilizer" evidence="9">
    <location>
        <position position="80"/>
    </location>
</feature>
<dbReference type="RefSeq" id="WP_110988145.1">
    <property type="nucleotide sequence ID" value="NZ_CAWNWM010000018.1"/>
</dbReference>
<dbReference type="EMBL" id="PQWO01000018">
    <property type="protein sequence ID" value="PZD71363.1"/>
    <property type="molecule type" value="Genomic_DNA"/>
</dbReference>
<keyword evidence="2 9" id="KW-0645">Protease</keyword>
<evidence type="ECO:0000256" key="3">
    <source>
        <dbReference type="ARBA" id="ARBA00022723"/>
    </source>
</evidence>
<dbReference type="GO" id="GO:0008237">
    <property type="term" value="F:metallopeptidase activity"/>
    <property type="evidence" value="ECO:0007669"/>
    <property type="project" value="UniProtKB-KW"/>
</dbReference>
<accession>A0A2W1JBA6</accession>
<dbReference type="SUPFAM" id="SSF55166">
    <property type="entry name" value="Hedgehog/DD-peptidase"/>
    <property type="match status" value="1"/>
</dbReference>
<comment type="function">
    <text evidence="9 10">Catalyzes hydrolysis of the D-alanyl-D-alanine dipeptide.</text>
</comment>
<dbReference type="PANTHER" id="PTHR43126:SF2">
    <property type="entry name" value="D-ALANYL-D-ALANINE DIPEPTIDASE"/>
    <property type="match status" value="1"/>
</dbReference>
<comment type="similarity">
    <text evidence="9 10">Belongs to the peptidase M15D family.</text>
</comment>
<evidence type="ECO:0000256" key="4">
    <source>
        <dbReference type="ARBA" id="ARBA00022801"/>
    </source>
</evidence>
<keyword evidence="7 9" id="KW-0482">Metalloprotease</keyword>
<dbReference type="InterPro" id="IPR000755">
    <property type="entry name" value="A_A_dipeptidase"/>
</dbReference>
<feature type="binding site" evidence="9">
    <location>
        <position position="218"/>
    </location>
    <ligand>
        <name>Zn(2+)</name>
        <dbReference type="ChEBI" id="CHEBI:29105"/>
        <note>catalytic</note>
    </ligand>
</feature>
<dbReference type="PIRSF" id="PIRSF026671">
    <property type="entry name" value="AA_dipeptidase"/>
    <property type="match status" value="1"/>
</dbReference>
<feature type="active site" description="Proton donor/acceptor" evidence="9">
    <location>
        <position position="215"/>
    </location>
</feature>
<dbReference type="GO" id="GO:0071555">
    <property type="term" value="P:cell wall organization"/>
    <property type="evidence" value="ECO:0007669"/>
    <property type="project" value="UniProtKB-KW"/>
</dbReference>
<keyword evidence="8 10" id="KW-0961">Cell wall biogenesis/degradation</keyword>
<sequence length="246" mass="28053">MVTKPYLKIPIVESGETLLPVPKVQFAHQTPHAYEALGAPYGEASPYFVREQVLDALVKAQKGLQEQRPHWQIFLFDAYRPVAVQEFMVNYAFQEALAQQNLKLEQLTPLKKESLWEQVLQIWALPSLDPKTPPPHSTGGAVDVTLYDRNAQQLIEMGSPIDEMSMRSQPQHFAELAQAPHLSEAERTLAQTAAHHRQILYDAMQSAGFQRHLGEWWHFCLGDQMWAWLTRQQQAGSTVVARYGRI</sequence>
<keyword evidence="3 9" id="KW-0479">Metal-binding</keyword>
<dbReference type="AlphaFoldDB" id="A0A2W1JBA6"/>
<keyword evidence="4 9" id="KW-0378">Hydrolase</keyword>
<protein>
    <recommendedName>
        <fullName evidence="9 10">D-alanyl-D-alanine dipeptidase</fullName>
        <shortName evidence="9 10">D-Ala-D-Ala dipeptidase</shortName>
        <ecNumber evidence="9 10">3.4.13.22</ecNumber>
    </recommendedName>
</protein>
<gene>
    <name evidence="11" type="primary">ddpX</name>
    <name evidence="11" type="ORF">C1752_06642</name>
</gene>
<organism evidence="11 12">
    <name type="scientific">Acaryochloris thomasi RCC1774</name>
    <dbReference type="NCBI Taxonomy" id="1764569"/>
    <lineage>
        <taxon>Bacteria</taxon>
        <taxon>Bacillati</taxon>
        <taxon>Cyanobacteriota</taxon>
        <taxon>Cyanophyceae</taxon>
        <taxon>Acaryochloridales</taxon>
        <taxon>Acaryochloridaceae</taxon>
        <taxon>Acaryochloris</taxon>
        <taxon>Acaryochloris thomasi</taxon>
    </lineage>
</organism>
<name>A0A2W1JBA6_9CYAN</name>
<dbReference type="Pfam" id="PF01427">
    <property type="entry name" value="Peptidase_M15"/>
    <property type="match status" value="1"/>
</dbReference>
<dbReference type="EC" id="3.4.13.22" evidence="9 10"/>
<keyword evidence="6 9" id="KW-0224">Dipeptidase</keyword>
<comment type="caution">
    <text evidence="11">The sequence shown here is derived from an EMBL/GenBank/DDBJ whole genome shotgun (WGS) entry which is preliminary data.</text>
</comment>
<feature type="binding site" evidence="9">
    <location>
        <position position="143"/>
    </location>
    <ligand>
        <name>Zn(2+)</name>
        <dbReference type="ChEBI" id="CHEBI:29105"/>
        <note>catalytic</note>
    </ligand>
</feature>
<comment type="catalytic activity">
    <reaction evidence="1 9 10">
        <text>D-alanyl-D-alanine + H2O = 2 D-alanine</text>
        <dbReference type="Rhea" id="RHEA:20661"/>
        <dbReference type="ChEBI" id="CHEBI:15377"/>
        <dbReference type="ChEBI" id="CHEBI:57416"/>
        <dbReference type="ChEBI" id="CHEBI:57822"/>
        <dbReference type="EC" id="3.4.13.22"/>
    </reaction>
</comment>
<dbReference type="InterPro" id="IPR009045">
    <property type="entry name" value="Zn_M74/Hedgehog-like"/>
</dbReference>
<keyword evidence="5 9" id="KW-0862">Zinc</keyword>
<dbReference type="GO" id="GO:0008270">
    <property type="term" value="F:zinc ion binding"/>
    <property type="evidence" value="ECO:0007669"/>
    <property type="project" value="UniProtKB-UniRule"/>
</dbReference>
<evidence type="ECO:0000256" key="5">
    <source>
        <dbReference type="ARBA" id="ARBA00022833"/>
    </source>
</evidence>
<reference evidence="11 12" key="1">
    <citation type="journal article" date="2018" name="Sci. Rep.">
        <title>A novel species of the marine cyanobacterium Acaryochloris with a unique pigment content and lifestyle.</title>
        <authorList>
            <person name="Partensky F."/>
            <person name="Six C."/>
            <person name="Ratin M."/>
            <person name="Garczarek L."/>
            <person name="Vaulot D."/>
            <person name="Probert I."/>
            <person name="Calteau A."/>
            <person name="Gourvil P."/>
            <person name="Marie D."/>
            <person name="Grebert T."/>
            <person name="Bouchier C."/>
            <person name="Le Panse S."/>
            <person name="Gachenot M."/>
            <person name="Rodriguez F."/>
            <person name="Garrido J.L."/>
        </authorList>
    </citation>
    <scope>NUCLEOTIDE SEQUENCE [LARGE SCALE GENOMIC DNA]</scope>
    <source>
        <strain evidence="11 12">RCC1774</strain>
    </source>
</reference>
<dbReference type="GO" id="GO:0160237">
    <property type="term" value="F:D-Ala-D-Ala dipeptidase activity"/>
    <property type="evidence" value="ECO:0007669"/>
    <property type="project" value="UniProtKB-EC"/>
</dbReference>
<evidence type="ECO:0000313" key="11">
    <source>
        <dbReference type="EMBL" id="PZD71363.1"/>
    </source>
</evidence>
<dbReference type="OrthoDB" id="9801430at2"/>
<evidence type="ECO:0000256" key="6">
    <source>
        <dbReference type="ARBA" id="ARBA00022997"/>
    </source>
</evidence>
<proteinExistence type="inferred from homology"/>
<dbReference type="HAMAP" id="MF_01924">
    <property type="entry name" value="A_A_dipeptidase"/>
    <property type="match status" value="1"/>
</dbReference>
<dbReference type="Proteomes" id="UP000248857">
    <property type="component" value="Unassembled WGS sequence"/>
</dbReference>
<evidence type="ECO:0000313" key="12">
    <source>
        <dbReference type="Proteomes" id="UP000248857"/>
    </source>
</evidence>
<dbReference type="PANTHER" id="PTHR43126">
    <property type="entry name" value="D-ALANYL-D-ALANINE DIPEPTIDASE"/>
    <property type="match status" value="1"/>
</dbReference>
<dbReference type="Gene3D" id="3.30.1380.10">
    <property type="match status" value="1"/>
</dbReference>
<evidence type="ECO:0000256" key="9">
    <source>
        <dbReference type="HAMAP-Rule" id="MF_01924"/>
    </source>
</evidence>
<keyword evidence="12" id="KW-1185">Reference proteome</keyword>
<evidence type="ECO:0000256" key="10">
    <source>
        <dbReference type="PIRNR" id="PIRNR026671"/>
    </source>
</evidence>